<evidence type="ECO:0000313" key="4">
    <source>
        <dbReference type="Ensembl" id="ENSCPBP00000015320.1"/>
    </source>
</evidence>
<sequence>MSPLHYSVPTTALKGHPRIPLAGVNLGRLEKCDFTAACCGELSSALSTSPTLAELDLQENKPEDSGVKLLCEGLTQPACNLQKRVLGCCRLTSACCEDLASALKTNQSLKELDLSGNKLGETGIKLLLLFSLSISVSRRLECCLLTADCCNDLASVLGTNQTLTELDLRNNELRDSGVKHLCAGLKRENCKIQKLV</sequence>
<dbReference type="GO" id="GO:0005737">
    <property type="term" value="C:cytoplasm"/>
    <property type="evidence" value="ECO:0007669"/>
    <property type="project" value="UniProtKB-SubCell"/>
</dbReference>
<dbReference type="InterPro" id="IPR050637">
    <property type="entry name" value="NLRP_innate_immun_reg"/>
</dbReference>
<evidence type="ECO:0000256" key="1">
    <source>
        <dbReference type="ARBA" id="ARBA00004496"/>
    </source>
</evidence>
<accession>A0A8C3FX63</accession>
<dbReference type="SMART" id="SM00368">
    <property type="entry name" value="LRR_RI"/>
    <property type="match status" value="4"/>
</dbReference>
<dbReference type="InterPro" id="IPR001611">
    <property type="entry name" value="Leu-rich_rpt"/>
</dbReference>
<dbReference type="GeneTree" id="ENSGT00940000160873"/>
<evidence type="ECO:0000313" key="5">
    <source>
        <dbReference type="Proteomes" id="UP000694380"/>
    </source>
</evidence>
<dbReference type="PANTHER" id="PTHR45690:SF19">
    <property type="entry name" value="NACHT, LRR AND PYD DOMAINS-CONTAINING PROTEIN 3"/>
    <property type="match status" value="1"/>
</dbReference>
<keyword evidence="3" id="KW-0677">Repeat</keyword>
<dbReference type="Gene3D" id="3.80.10.10">
    <property type="entry name" value="Ribonuclease Inhibitor"/>
    <property type="match status" value="2"/>
</dbReference>
<dbReference type="SUPFAM" id="SSF52047">
    <property type="entry name" value="RNI-like"/>
    <property type="match status" value="1"/>
</dbReference>
<dbReference type="Proteomes" id="UP000694380">
    <property type="component" value="Unplaced"/>
</dbReference>
<reference evidence="4" key="1">
    <citation type="submission" date="2025-08" db="UniProtKB">
        <authorList>
            <consortium name="Ensembl"/>
        </authorList>
    </citation>
    <scope>IDENTIFICATION</scope>
</reference>
<dbReference type="AlphaFoldDB" id="A0A8C3FX63"/>
<name>A0A8C3FX63_CHRPI</name>
<evidence type="ECO:0000256" key="2">
    <source>
        <dbReference type="ARBA" id="ARBA00022490"/>
    </source>
</evidence>
<dbReference type="Ensembl" id="ENSCPBT00000018151.1">
    <property type="protein sequence ID" value="ENSCPBP00000015320.1"/>
    <property type="gene ID" value="ENSCPBG00000011337.1"/>
</dbReference>
<comment type="subcellular location">
    <subcellularLocation>
        <location evidence="1">Cytoplasm</location>
    </subcellularLocation>
</comment>
<protein>
    <submittedName>
        <fullName evidence="4">NLR family pyrin domain containing 12</fullName>
    </submittedName>
</protein>
<dbReference type="PANTHER" id="PTHR45690">
    <property type="entry name" value="NACHT, LRR AND PYD DOMAINS-CONTAINING PROTEIN 12"/>
    <property type="match status" value="1"/>
</dbReference>
<dbReference type="InterPro" id="IPR032675">
    <property type="entry name" value="LRR_dom_sf"/>
</dbReference>
<organism evidence="4 5">
    <name type="scientific">Chrysemys picta bellii</name>
    <name type="common">Western painted turtle</name>
    <name type="synonym">Emys bellii</name>
    <dbReference type="NCBI Taxonomy" id="8478"/>
    <lineage>
        <taxon>Eukaryota</taxon>
        <taxon>Metazoa</taxon>
        <taxon>Chordata</taxon>
        <taxon>Craniata</taxon>
        <taxon>Vertebrata</taxon>
        <taxon>Euteleostomi</taxon>
        <taxon>Archelosauria</taxon>
        <taxon>Testudinata</taxon>
        <taxon>Testudines</taxon>
        <taxon>Cryptodira</taxon>
        <taxon>Durocryptodira</taxon>
        <taxon>Testudinoidea</taxon>
        <taxon>Emydidae</taxon>
        <taxon>Chrysemys</taxon>
    </lineage>
</organism>
<reference evidence="4" key="2">
    <citation type="submission" date="2025-09" db="UniProtKB">
        <authorList>
            <consortium name="Ensembl"/>
        </authorList>
    </citation>
    <scope>IDENTIFICATION</scope>
</reference>
<keyword evidence="5" id="KW-1185">Reference proteome</keyword>
<evidence type="ECO:0000256" key="3">
    <source>
        <dbReference type="ARBA" id="ARBA00022737"/>
    </source>
</evidence>
<proteinExistence type="predicted"/>
<keyword evidence="2" id="KW-0963">Cytoplasm</keyword>
<dbReference type="Pfam" id="PF13516">
    <property type="entry name" value="LRR_6"/>
    <property type="match status" value="2"/>
</dbReference>